<comment type="function">
    <text evidence="7">Thiolesterase that catalyzes the hydrolysis of S-D-lactoyl-glutathione to form glutathione and D-lactic acid.</text>
</comment>
<dbReference type="HAMAP" id="MF_01374">
    <property type="entry name" value="Glyoxalase_2"/>
    <property type="match status" value="1"/>
</dbReference>
<evidence type="ECO:0000256" key="4">
    <source>
        <dbReference type="ARBA" id="ARBA00022723"/>
    </source>
</evidence>
<feature type="binding site" evidence="7">
    <location>
        <position position="63"/>
    </location>
    <ligand>
        <name>Zn(2+)</name>
        <dbReference type="ChEBI" id="CHEBI:29105"/>
        <label>2</label>
    </ligand>
</feature>
<dbReference type="UniPathway" id="UPA00619">
    <property type="reaction ID" value="UER00676"/>
</dbReference>
<feature type="binding site" evidence="7">
    <location>
        <position position="140"/>
    </location>
    <ligand>
        <name>Zn(2+)</name>
        <dbReference type="ChEBI" id="CHEBI:29105"/>
        <label>1</label>
    </ligand>
</feature>
<comment type="similarity">
    <text evidence="3 7">Belongs to the metallo-beta-lactamase superfamily. Glyoxalase II family.</text>
</comment>
<gene>
    <name evidence="7" type="primary">gloB</name>
    <name evidence="9" type="ORF">EHQ58_13445</name>
</gene>
<dbReference type="GO" id="GO:0019243">
    <property type="term" value="P:methylglyoxal catabolic process to D-lactate via S-lactoyl-glutathione"/>
    <property type="evidence" value="ECO:0007669"/>
    <property type="project" value="InterPro"/>
</dbReference>
<evidence type="ECO:0000256" key="7">
    <source>
        <dbReference type="HAMAP-Rule" id="MF_01374"/>
    </source>
</evidence>
<comment type="cofactor">
    <cofactor evidence="7">
        <name>Zn(2+)</name>
        <dbReference type="ChEBI" id="CHEBI:29105"/>
    </cofactor>
    <text evidence="7">Binds 2 Zn(2+) ions per subunit.</text>
</comment>
<keyword evidence="10" id="KW-1185">Reference proteome</keyword>
<evidence type="ECO:0000256" key="6">
    <source>
        <dbReference type="ARBA" id="ARBA00022833"/>
    </source>
</evidence>
<dbReference type="PANTHER" id="PTHR43705:SF1">
    <property type="entry name" value="HYDROXYACYLGLUTATHIONE HYDROLASE GLOB"/>
    <property type="match status" value="1"/>
</dbReference>
<dbReference type="Gene3D" id="3.60.15.10">
    <property type="entry name" value="Ribonuclease Z/Hydroxyacylglutathione hydrolase-like"/>
    <property type="match status" value="1"/>
</dbReference>
<evidence type="ECO:0000256" key="5">
    <source>
        <dbReference type="ARBA" id="ARBA00022801"/>
    </source>
</evidence>
<dbReference type="CDD" id="cd07723">
    <property type="entry name" value="hydroxyacylglutathione_hydrolase_MBL-fold"/>
    <property type="match status" value="1"/>
</dbReference>
<comment type="catalytic activity">
    <reaction evidence="1 7">
        <text>an S-(2-hydroxyacyl)glutathione + H2O = a 2-hydroxy carboxylate + glutathione + H(+)</text>
        <dbReference type="Rhea" id="RHEA:21864"/>
        <dbReference type="ChEBI" id="CHEBI:15377"/>
        <dbReference type="ChEBI" id="CHEBI:15378"/>
        <dbReference type="ChEBI" id="CHEBI:57925"/>
        <dbReference type="ChEBI" id="CHEBI:58896"/>
        <dbReference type="ChEBI" id="CHEBI:71261"/>
        <dbReference type="EC" id="3.1.2.6"/>
    </reaction>
</comment>
<dbReference type="SMART" id="SM00849">
    <property type="entry name" value="Lactamase_B"/>
    <property type="match status" value="1"/>
</dbReference>
<keyword evidence="6 7" id="KW-0862">Zinc</keyword>
<dbReference type="Pfam" id="PF16123">
    <property type="entry name" value="HAGH_C"/>
    <property type="match status" value="1"/>
</dbReference>
<evidence type="ECO:0000313" key="9">
    <source>
        <dbReference type="EMBL" id="TGL57297.1"/>
    </source>
</evidence>
<feature type="domain" description="Metallo-beta-lactamase" evidence="8">
    <location>
        <begin position="16"/>
        <end position="180"/>
    </location>
</feature>
<dbReference type="InterPro" id="IPR017782">
    <property type="entry name" value="Hydroxyacylglutathione_Hdrlase"/>
</dbReference>
<keyword evidence="4 7" id="KW-0479">Metal-binding</keyword>
<proteinExistence type="inferred from homology"/>
<evidence type="ECO:0000256" key="2">
    <source>
        <dbReference type="ARBA" id="ARBA00004963"/>
    </source>
</evidence>
<dbReference type="GO" id="GO:0004416">
    <property type="term" value="F:hydroxyacylglutathione hydrolase activity"/>
    <property type="evidence" value="ECO:0007669"/>
    <property type="project" value="UniProtKB-UniRule"/>
</dbReference>
<dbReference type="EC" id="3.1.2.6" evidence="7"/>
<evidence type="ECO:0000256" key="3">
    <source>
        <dbReference type="ARBA" id="ARBA00006759"/>
    </source>
</evidence>
<feature type="binding site" evidence="7">
    <location>
        <position position="140"/>
    </location>
    <ligand>
        <name>Zn(2+)</name>
        <dbReference type="ChEBI" id="CHEBI:29105"/>
        <label>2</label>
    </ligand>
</feature>
<organism evidence="9 10">
    <name type="scientific">Leptospira ognonensis</name>
    <dbReference type="NCBI Taxonomy" id="2484945"/>
    <lineage>
        <taxon>Bacteria</taxon>
        <taxon>Pseudomonadati</taxon>
        <taxon>Spirochaetota</taxon>
        <taxon>Spirochaetia</taxon>
        <taxon>Leptospirales</taxon>
        <taxon>Leptospiraceae</taxon>
        <taxon>Leptospira</taxon>
    </lineage>
</organism>
<dbReference type="InterPro" id="IPR036866">
    <property type="entry name" value="RibonucZ/Hydroxyglut_hydro"/>
</dbReference>
<sequence length="269" mass="30628">MRNLSVKQIYTHSPLRNYTYLVYSERSGEAICIDPYSAEQIVNFLKKNSLSLKRILNTHEHKDHVAGNLELKEATKAQIFAHPKTVGLVPGLDEVLKEGDVAFEAEGESLKALETPGHTFCHLCYVMGDATGSKEIFTGDTLFHGGVGNCYRGGDPKTLFQTLNSKILSLPDHIKINPGHDYIENNLKFSLTLEPENDLLKEMQEWVSHHHNEASPFEATLGKEKKINPFFRLREIFNDCPDFFQSMGTEIPKTEENLFIYLRSVRDKW</sequence>
<dbReference type="SUPFAM" id="SSF56281">
    <property type="entry name" value="Metallo-hydrolase/oxidoreductase"/>
    <property type="match status" value="1"/>
</dbReference>
<dbReference type="AlphaFoldDB" id="A0A4R9JXN5"/>
<evidence type="ECO:0000313" key="10">
    <source>
        <dbReference type="Proteomes" id="UP000297693"/>
    </source>
</evidence>
<dbReference type="Pfam" id="PF00753">
    <property type="entry name" value="Lactamase_B"/>
    <property type="match status" value="1"/>
</dbReference>
<feature type="binding site" evidence="7">
    <location>
        <position position="61"/>
    </location>
    <ligand>
        <name>Zn(2+)</name>
        <dbReference type="ChEBI" id="CHEBI:29105"/>
        <label>1</label>
    </ligand>
</feature>
<dbReference type="RefSeq" id="WP_135624419.1">
    <property type="nucleotide sequence ID" value="NZ_RQGD01000035.1"/>
</dbReference>
<name>A0A4R9JXN5_9LEPT</name>
<feature type="binding site" evidence="7">
    <location>
        <position position="64"/>
    </location>
    <ligand>
        <name>Zn(2+)</name>
        <dbReference type="ChEBI" id="CHEBI:29105"/>
        <label>2</label>
    </ligand>
</feature>
<reference evidence="9" key="1">
    <citation type="journal article" date="2019" name="PLoS Negl. Trop. Dis.">
        <title>Revisiting the worldwide diversity of Leptospira species in the environment.</title>
        <authorList>
            <person name="Vincent A.T."/>
            <person name="Schiettekatte O."/>
            <person name="Bourhy P."/>
            <person name="Veyrier F.J."/>
            <person name="Picardeau M."/>
        </authorList>
    </citation>
    <scope>NUCLEOTIDE SEQUENCE [LARGE SCALE GENOMIC DNA]</scope>
    <source>
        <strain evidence="9">201702476</strain>
    </source>
</reference>
<dbReference type="InterPro" id="IPR035680">
    <property type="entry name" value="Clx_II_MBL"/>
</dbReference>
<dbReference type="InterPro" id="IPR032282">
    <property type="entry name" value="HAGH_C"/>
</dbReference>
<feature type="binding site" evidence="7">
    <location>
        <position position="59"/>
    </location>
    <ligand>
        <name>Zn(2+)</name>
        <dbReference type="ChEBI" id="CHEBI:29105"/>
        <label>1</label>
    </ligand>
</feature>
<dbReference type="OrthoDB" id="9802248at2"/>
<dbReference type="GO" id="GO:0046872">
    <property type="term" value="F:metal ion binding"/>
    <property type="evidence" value="ECO:0007669"/>
    <property type="project" value="UniProtKB-KW"/>
</dbReference>
<comment type="caution">
    <text evidence="9">The sequence shown here is derived from an EMBL/GenBank/DDBJ whole genome shotgun (WGS) entry which is preliminary data.</text>
</comment>
<feature type="binding site" evidence="7">
    <location>
        <position position="180"/>
    </location>
    <ligand>
        <name>Zn(2+)</name>
        <dbReference type="ChEBI" id="CHEBI:29105"/>
        <label>2</label>
    </ligand>
</feature>
<dbReference type="InterPro" id="IPR050110">
    <property type="entry name" value="Glyoxalase_II_hydrolase"/>
</dbReference>
<evidence type="ECO:0000256" key="1">
    <source>
        <dbReference type="ARBA" id="ARBA00001623"/>
    </source>
</evidence>
<dbReference type="PANTHER" id="PTHR43705">
    <property type="entry name" value="HYDROXYACYLGLUTATHIONE HYDROLASE"/>
    <property type="match status" value="1"/>
</dbReference>
<dbReference type="Proteomes" id="UP000297693">
    <property type="component" value="Unassembled WGS sequence"/>
</dbReference>
<comment type="subunit">
    <text evidence="7">Monomer.</text>
</comment>
<accession>A0A4R9JXN5</accession>
<feature type="binding site" evidence="7">
    <location>
        <position position="118"/>
    </location>
    <ligand>
        <name>Zn(2+)</name>
        <dbReference type="ChEBI" id="CHEBI:29105"/>
        <label>1</label>
    </ligand>
</feature>
<protein>
    <recommendedName>
        <fullName evidence="7">Hydroxyacylglutathione hydrolase</fullName>
        <ecNumber evidence="7">3.1.2.6</ecNumber>
    </recommendedName>
    <alternativeName>
        <fullName evidence="7">Glyoxalase II</fullName>
        <shortName evidence="7">Glx II</shortName>
    </alternativeName>
</protein>
<dbReference type="EMBL" id="RQGD01000035">
    <property type="protein sequence ID" value="TGL57297.1"/>
    <property type="molecule type" value="Genomic_DNA"/>
</dbReference>
<evidence type="ECO:0000259" key="8">
    <source>
        <dbReference type="SMART" id="SM00849"/>
    </source>
</evidence>
<dbReference type="InterPro" id="IPR001279">
    <property type="entry name" value="Metallo-B-lactamas"/>
</dbReference>
<comment type="pathway">
    <text evidence="2 7">Secondary metabolite metabolism; methylglyoxal degradation; (R)-lactate from methylglyoxal: step 2/2.</text>
</comment>
<keyword evidence="5 7" id="KW-0378">Hydrolase</keyword>